<keyword evidence="1" id="KW-1133">Transmembrane helix</keyword>
<keyword evidence="1" id="KW-0472">Membrane</keyword>
<protein>
    <submittedName>
        <fullName evidence="2">Uncharacterized protein</fullName>
    </submittedName>
</protein>
<feature type="transmembrane region" description="Helical" evidence="1">
    <location>
        <begin position="34"/>
        <end position="59"/>
    </location>
</feature>
<organism evidence="2 3">
    <name type="scientific">Microbacterium sediminis</name>
    <dbReference type="NCBI Taxonomy" id="904291"/>
    <lineage>
        <taxon>Bacteria</taxon>
        <taxon>Bacillati</taxon>
        <taxon>Actinomycetota</taxon>
        <taxon>Actinomycetes</taxon>
        <taxon>Micrococcales</taxon>
        <taxon>Microbacteriaceae</taxon>
        <taxon>Microbacterium</taxon>
    </lineage>
</organism>
<dbReference type="STRING" id="904291.A7J15_12705"/>
<gene>
    <name evidence="2" type="ORF">A7J15_12705</name>
</gene>
<keyword evidence="3" id="KW-1185">Reference proteome</keyword>
<name>A0A1B9NHE2_9MICO</name>
<dbReference type="Proteomes" id="UP000093355">
    <property type="component" value="Unassembled WGS sequence"/>
</dbReference>
<dbReference type="AlphaFoldDB" id="A0A1B9NHE2"/>
<dbReference type="EMBL" id="LXMD01000007">
    <property type="protein sequence ID" value="OCG76029.1"/>
    <property type="molecule type" value="Genomic_DNA"/>
</dbReference>
<evidence type="ECO:0000313" key="3">
    <source>
        <dbReference type="Proteomes" id="UP000093355"/>
    </source>
</evidence>
<sequence length="60" mass="6409">MIRRALPRGTSVLTCREFWMLGSPVVKASQKAGLIAAAVLVVCLAVALVWSFVAVILLIV</sequence>
<reference evidence="2 3" key="1">
    <citation type="submission" date="2016-05" db="EMBL/GenBank/DDBJ databases">
        <authorList>
            <person name="Lavstsen T."/>
            <person name="Jespersen J.S."/>
        </authorList>
    </citation>
    <scope>NUCLEOTIDE SEQUENCE [LARGE SCALE GENOMIC DNA]</scope>
    <source>
        <strain evidence="2 3">YLB-01</strain>
    </source>
</reference>
<accession>A0A1B9NHE2</accession>
<evidence type="ECO:0000256" key="1">
    <source>
        <dbReference type="SAM" id="Phobius"/>
    </source>
</evidence>
<evidence type="ECO:0000313" key="2">
    <source>
        <dbReference type="EMBL" id="OCG76029.1"/>
    </source>
</evidence>
<keyword evidence="1" id="KW-0812">Transmembrane</keyword>
<proteinExistence type="predicted"/>
<comment type="caution">
    <text evidence="2">The sequence shown here is derived from an EMBL/GenBank/DDBJ whole genome shotgun (WGS) entry which is preliminary data.</text>
</comment>